<evidence type="ECO:0000313" key="4">
    <source>
        <dbReference type="Proteomes" id="UP000000254"/>
    </source>
</evidence>
<sequence>MERVVADSNVLVKWFIPEEYSEYAKLMRDNHLLGRIEVVAPIYALLEIYNALTKYYIRKILDREKLSKIIHLLHESRINFINIERTILDKALKYSLENHVTIYDAYYIVLAYELKTITYTADEKLLKNLKNKEPRLKHIKDYRYEDKYK</sequence>
<dbReference type="GeneID" id="4908056"/>
<accession>A3DMC0</accession>
<dbReference type="OrthoDB" id="269293at2157"/>
<dbReference type="InterPro" id="IPR002716">
    <property type="entry name" value="PIN_dom"/>
</dbReference>
<dbReference type="Pfam" id="PF01850">
    <property type="entry name" value="PIN"/>
    <property type="match status" value="1"/>
</dbReference>
<dbReference type="KEGG" id="smr:Smar_0674"/>
<reference evidence="3 4" key="2">
    <citation type="journal article" date="2009" name="Stand. Genomic Sci.">
        <title>Complete genome sequence of Staphylothermus marinus Stetter and Fiala 1986 type strain F1.</title>
        <authorList>
            <person name="Anderson I.J."/>
            <person name="Sun H."/>
            <person name="Lapidus A."/>
            <person name="Copeland A."/>
            <person name="Glavina Del Rio T."/>
            <person name="Tice H."/>
            <person name="Dalin E."/>
            <person name="Lucas S."/>
            <person name="Barry K."/>
            <person name="Land M."/>
            <person name="Richardson P."/>
            <person name="Huber H."/>
            <person name="Kyrpides N.C."/>
        </authorList>
    </citation>
    <scope>NUCLEOTIDE SEQUENCE [LARGE SCALE GENOMIC DNA]</scope>
    <source>
        <strain evidence="4">ATCC 43588 / DSM 3639 / JCM 9404 / F1</strain>
    </source>
</reference>
<dbReference type="EMBL" id="CP000575">
    <property type="protein sequence ID" value="ABN69780.1"/>
    <property type="molecule type" value="Genomic_DNA"/>
</dbReference>
<dbReference type="RefSeq" id="WP_011838971.1">
    <property type="nucleotide sequence ID" value="NC_009033.1"/>
</dbReference>
<dbReference type="Gene3D" id="3.40.50.1010">
    <property type="entry name" value="5'-nuclease"/>
    <property type="match status" value="1"/>
</dbReference>
<keyword evidence="4" id="KW-1185">Reference proteome</keyword>
<gene>
    <name evidence="3" type="ordered locus">Smar_0674</name>
</gene>
<dbReference type="eggNOG" id="arCOG00727">
    <property type="taxonomic scope" value="Archaea"/>
</dbReference>
<reference evidence="4" key="1">
    <citation type="journal article" date="2009" name="BMC Genomics">
        <title>The complete genome sequence of Staphylothermus marinus reveals differences in sulfur metabolism among heterotrophic Crenarchaeota.</title>
        <authorList>
            <person name="Anderson I.J."/>
            <person name="Dharmarajan L."/>
            <person name="Rodriguez J."/>
            <person name="Hooper S."/>
            <person name="Porat I."/>
            <person name="Ulrich L.E."/>
            <person name="Elkins J.G."/>
            <person name="Mavromatis K."/>
            <person name="Sun H."/>
            <person name="Land M."/>
            <person name="Lapidus A."/>
            <person name="Lucas S."/>
            <person name="Barry K."/>
            <person name="Huber H."/>
            <person name="Zhulin I.B."/>
            <person name="Whitman W.B."/>
            <person name="Mukhopadhyay B."/>
            <person name="Woese C."/>
            <person name="Bristow J."/>
            <person name="Kyrpides N."/>
        </authorList>
    </citation>
    <scope>NUCLEOTIDE SEQUENCE [LARGE SCALE GENOMIC DNA]</scope>
    <source>
        <strain evidence="4">ATCC 43588 / DSM 3639 / JCM 9404 / F1</strain>
    </source>
</reference>
<evidence type="ECO:0000259" key="2">
    <source>
        <dbReference type="Pfam" id="PF01850"/>
    </source>
</evidence>
<keyword evidence="1" id="KW-0460">Magnesium</keyword>
<dbReference type="STRING" id="399550.Smar_0674"/>
<evidence type="ECO:0000256" key="1">
    <source>
        <dbReference type="ARBA" id="ARBA00022842"/>
    </source>
</evidence>
<organism evidence="3 4">
    <name type="scientific">Staphylothermus marinus (strain ATCC 43588 / DSM 3639 / JCM 9404 / F1)</name>
    <dbReference type="NCBI Taxonomy" id="399550"/>
    <lineage>
        <taxon>Archaea</taxon>
        <taxon>Thermoproteota</taxon>
        <taxon>Thermoprotei</taxon>
        <taxon>Desulfurococcales</taxon>
        <taxon>Desulfurococcaceae</taxon>
        <taxon>Staphylothermus</taxon>
    </lineage>
</organism>
<dbReference type="PANTHER" id="PTHR35901">
    <property type="entry name" value="RIBONUCLEASE VAPC3"/>
    <property type="match status" value="1"/>
</dbReference>
<proteinExistence type="predicted"/>
<dbReference type="CDD" id="cd09873">
    <property type="entry name" value="PIN_Pae0151-like"/>
    <property type="match status" value="1"/>
</dbReference>
<dbReference type="Proteomes" id="UP000000254">
    <property type="component" value="Chromosome"/>
</dbReference>
<evidence type="ECO:0000313" key="3">
    <source>
        <dbReference type="EMBL" id="ABN69780.1"/>
    </source>
</evidence>
<dbReference type="InterPro" id="IPR044153">
    <property type="entry name" value="PIN_Pae0151-like"/>
</dbReference>
<dbReference type="InterPro" id="IPR051619">
    <property type="entry name" value="TypeII_TA_RNase_PINc/VapC"/>
</dbReference>
<feature type="domain" description="PIN" evidence="2">
    <location>
        <begin position="5"/>
        <end position="126"/>
    </location>
</feature>
<dbReference type="PANTHER" id="PTHR35901:SF1">
    <property type="entry name" value="EXONUCLEASE VAPC9"/>
    <property type="match status" value="1"/>
</dbReference>
<dbReference type="HOGENOM" id="CLU_121774_1_4_2"/>
<protein>
    <recommendedName>
        <fullName evidence="2">PIN domain-containing protein</fullName>
    </recommendedName>
</protein>
<dbReference type="SUPFAM" id="SSF88723">
    <property type="entry name" value="PIN domain-like"/>
    <property type="match status" value="1"/>
</dbReference>
<name>A3DMC0_STAMF</name>
<dbReference type="AlphaFoldDB" id="A3DMC0"/>
<dbReference type="InterPro" id="IPR029060">
    <property type="entry name" value="PIN-like_dom_sf"/>
</dbReference>